<dbReference type="InterPro" id="IPR050833">
    <property type="entry name" value="Poly_Biosynth_Transport"/>
</dbReference>
<feature type="transmembrane region" description="Helical" evidence="6">
    <location>
        <begin position="121"/>
        <end position="141"/>
    </location>
</feature>
<dbReference type="PANTHER" id="PTHR30250">
    <property type="entry name" value="PST FAMILY PREDICTED COLANIC ACID TRANSPORTER"/>
    <property type="match status" value="1"/>
</dbReference>
<gene>
    <name evidence="7" type="ORF">BN12_1990001</name>
</gene>
<keyword evidence="5 6" id="KW-0472">Membrane</keyword>
<evidence type="ECO:0000256" key="5">
    <source>
        <dbReference type="ARBA" id="ARBA00023136"/>
    </source>
</evidence>
<keyword evidence="2" id="KW-1003">Cell membrane</keyword>
<proteinExistence type="predicted"/>
<keyword evidence="8" id="KW-1185">Reference proteome</keyword>
<feature type="transmembrane region" description="Helical" evidence="6">
    <location>
        <begin position="341"/>
        <end position="363"/>
    </location>
</feature>
<evidence type="ECO:0000256" key="6">
    <source>
        <dbReference type="SAM" id="Phobius"/>
    </source>
</evidence>
<comment type="caution">
    <text evidence="7">The sequence shown here is derived from an EMBL/GenBank/DDBJ whole genome shotgun (WGS) entry which is preliminary data.</text>
</comment>
<dbReference type="AlphaFoldDB" id="A0A077LZS5"/>
<evidence type="ECO:0000313" key="7">
    <source>
        <dbReference type="EMBL" id="CCH77449.1"/>
    </source>
</evidence>
<keyword evidence="3 6" id="KW-0812">Transmembrane</keyword>
<organism evidence="7 8">
    <name type="scientific">Nostocoides japonicum T1-X7</name>
    <dbReference type="NCBI Taxonomy" id="1194083"/>
    <lineage>
        <taxon>Bacteria</taxon>
        <taxon>Bacillati</taxon>
        <taxon>Actinomycetota</taxon>
        <taxon>Actinomycetes</taxon>
        <taxon>Micrococcales</taxon>
        <taxon>Intrasporangiaceae</taxon>
        <taxon>Nostocoides</taxon>
    </lineage>
</organism>
<evidence type="ECO:0000256" key="4">
    <source>
        <dbReference type="ARBA" id="ARBA00022989"/>
    </source>
</evidence>
<reference evidence="7 8" key="1">
    <citation type="journal article" date="2013" name="ISME J.">
        <title>A metabolic model for members of the genus Tetrasphaera involved in enhanced biological phosphorus removal.</title>
        <authorList>
            <person name="Kristiansen R."/>
            <person name="Nguyen H.T.T."/>
            <person name="Saunders A.M."/>
            <person name="Nielsen J.L."/>
            <person name="Wimmer R."/>
            <person name="Le V.Q."/>
            <person name="McIlroy S.J."/>
            <person name="Petrovski S."/>
            <person name="Seviour R.J."/>
            <person name="Calteau A."/>
            <person name="Nielsen K.L."/>
            <person name="Nielsen P.H."/>
        </authorList>
    </citation>
    <scope>NUCLEOTIDE SEQUENCE [LARGE SCALE GENOMIC DNA]</scope>
    <source>
        <strain evidence="7 8">T1-X7</strain>
    </source>
</reference>
<feature type="transmembrane region" description="Helical" evidence="6">
    <location>
        <begin position="50"/>
        <end position="67"/>
    </location>
</feature>
<dbReference type="PANTHER" id="PTHR30250:SF11">
    <property type="entry name" value="O-ANTIGEN TRANSPORTER-RELATED"/>
    <property type="match status" value="1"/>
</dbReference>
<feature type="transmembrane region" description="Helical" evidence="6">
    <location>
        <begin position="153"/>
        <end position="178"/>
    </location>
</feature>
<feature type="transmembrane region" description="Helical" evidence="6">
    <location>
        <begin position="299"/>
        <end position="321"/>
    </location>
</feature>
<sequence length="421" mass="43607">MRTEQRGSAMSLRKGSLTIAVGLAFFAGATYVFTGVTTRALGPVGFSEFSVFWGLVYGVGLGVALPFEQETSRRVAELSGRGDDAEPVFATAVRAAGLLTAVAAVLVVVPLAIVLSRGTGHAVVLAVTSVAALAGLSAAYVTRGALSGSRHFLTYAVQVGMEGLLRIVGAGVLAVLAVRSPWPYAALVSVALILAVLLTGWHWWRGARRVATHDLSPYLAALVAIVIASTIAQCLVNFGPVVVHLLDKDRSGAAAGSFLAAALIARTPTFAFAAVQAVLIPRLVEAVVRRDAADYRRILATVLAGVTALSLVAVALCAAAGPWLMHLLAGPGYDLPRTDIVLLAVSTGVYLMTLALQPAAVAVSQHRRTAIVWIVAATVFVALCLLPVGPVRAVNVAMVGSMTTAAVGLWAIIMRAVGRYS</sequence>
<dbReference type="GO" id="GO:0005886">
    <property type="term" value="C:plasma membrane"/>
    <property type="evidence" value="ECO:0007669"/>
    <property type="project" value="UniProtKB-SubCell"/>
</dbReference>
<dbReference type="OrthoDB" id="5241534at2"/>
<accession>A0A077LZS5</accession>
<evidence type="ECO:0000256" key="2">
    <source>
        <dbReference type="ARBA" id="ARBA00022475"/>
    </source>
</evidence>
<dbReference type="Proteomes" id="UP000035721">
    <property type="component" value="Unassembled WGS sequence"/>
</dbReference>
<comment type="subcellular location">
    <subcellularLocation>
        <location evidence="1">Cell membrane</location>
        <topology evidence="1">Multi-pass membrane protein</topology>
    </subcellularLocation>
</comment>
<feature type="transmembrane region" description="Helical" evidence="6">
    <location>
        <begin position="370"/>
        <end position="388"/>
    </location>
</feature>
<feature type="transmembrane region" description="Helical" evidence="6">
    <location>
        <begin position="216"/>
        <end position="238"/>
    </location>
</feature>
<protein>
    <submittedName>
        <fullName evidence="7">Putative Membrane protein involved in the export of O-antigen and teichoic acid</fullName>
    </submittedName>
</protein>
<dbReference type="EMBL" id="CAJB01000111">
    <property type="protein sequence ID" value="CCH77449.1"/>
    <property type="molecule type" value="Genomic_DNA"/>
</dbReference>
<feature type="transmembrane region" description="Helical" evidence="6">
    <location>
        <begin position="88"/>
        <end position="115"/>
    </location>
</feature>
<evidence type="ECO:0000256" key="1">
    <source>
        <dbReference type="ARBA" id="ARBA00004651"/>
    </source>
</evidence>
<dbReference type="STRING" id="1194083.BN12_1990001"/>
<feature type="transmembrane region" description="Helical" evidence="6">
    <location>
        <begin position="394"/>
        <end position="413"/>
    </location>
</feature>
<keyword evidence="4 6" id="KW-1133">Transmembrane helix</keyword>
<evidence type="ECO:0000313" key="8">
    <source>
        <dbReference type="Proteomes" id="UP000035721"/>
    </source>
</evidence>
<evidence type="ECO:0000256" key="3">
    <source>
        <dbReference type="ARBA" id="ARBA00022692"/>
    </source>
</evidence>
<name>A0A077LZS5_9MICO</name>
<feature type="transmembrane region" description="Helical" evidence="6">
    <location>
        <begin position="184"/>
        <end position="204"/>
    </location>
</feature>